<reference evidence="4 5" key="1">
    <citation type="submission" date="2018-11" db="EMBL/GenBank/DDBJ databases">
        <title>The Potential of Streptomyces as Biocontrol Agents against the Tomato grey mould, Botrytis cinerea (Gray mold) Frontiers in Microbiology.</title>
        <authorList>
            <person name="Li D."/>
        </authorList>
    </citation>
    <scope>NUCLEOTIDE SEQUENCE [LARGE SCALE GENOMIC DNA]</scope>
    <source>
        <strain evidence="4 5">NEAU-LD23</strain>
    </source>
</reference>
<accession>A0A3M8VXF9</accession>
<dbReference type="FunFam" id="3.75.10.10:FF:000004">
    <property type="entry name" value="N(G),N(G)-dimethylarginine dimethylaminohydrolase 1"/>
    <property type="match status" value="1"/>
</dbReference>
<gene>
    <name evidence="4" type="ORF">EEJ42_19885</name>
</gene>
<evidence type="ECO:0000313" key="4">
    <source>
        <dbReference type="EMBL" id="RNG22562.1"/>
    </source>
</evidence>
<dbReference type="Gene3D" id="3.75.10.10">
    <property type="entry name" value="L-arginine/glycine Amidinotransferase, Chain A"/>
    <property type="match status" value="1"/>
</dbReference>
<evidence type="ECO:0000313" key="5">
    <source>
        <dbReference type="Proteomes" id="UP000275401"/>
    </source>
</evidence>
<dbReference type="AlphaFoldDB" id="A0A3M8VXF9"/>
<dbReference type="Proteomes" id="UP000275401">
    <property type="component" value="Unassembled WGS sequence"/>
</dbReference>
<proteinExistence type="inferred from homology"/>
<keyword evidence="5" id="KW-1185">Reference proteome</keyword>
<comment type="similarity">
    <text evidence="1">Belongs to the DDAH family.</text>
</comment>
<evidence type="ECO:0000256" key="1">
    <source>
        <dbReference type="ARBA" id="ARBA00008532"/>
    </source>
</evidence>
<dbReference type="GO" id="GO:0045429">
    <property type="term" value="P:positive regulation of nitric oxide biosynthetic process"/>
    <property type="evidence" value="ECO:0007669"/>
    <property type="project" value="TreeGrafter"/>
</dbReference>
<dbReference type="PANTHER" id="PTHR12737">
    <property type="entry name" value="DIMETHYLARGININE DIMETHYLAMINOHYDROLASE"/>
    <property type="match status" value="1"/>
</dbReference>
<feature type="active site" description="Proton donor" evidence="3">
    <location>
        <position position="164"/>
    </location>
</feature>
<dbReference type="GO" id="GO:0006525">
    <property type="term" value="P:arginine metabolic process"/>
    <property type="evidence" value="ECO:0007669"/>
    <property type="project" value="TreeGrafter"/>
</dbReference>
<feature type="active site" description="Nucleophile" evidence="3">
    <location>
        <position position="249"/>
    </location>
</feature>
<dbReference type="GO" id="GO:0016597">
    <property type="term" value="F:amino acid binding"/>
    <property type="evidence" value="ECO:0007669"/>
    <property type="project" value="TreeGrafter"/>
</dbReference>
<keyword evidence="2 4" id="KW-0378">Hydrolase</keyword>
<name>A0A3M8VXF9_9ACTN</name>
<protein>
    <submittedName>
        <fullName evidence="4">N(G),N(G)-dimethylarginine dimethylaminohydrolase</fullName>
    </submittedName>
</protein>
<dbReference type="NCBIfam" id="NF045660">
    <property type="entry name" value="DiMthArgaseDdahStm"/>
    <property type="match status" value="1"/>
</dbReference>
<sequence>MTTSRIALVRRPSPRLAEGLVTHIDRKPVDAALALRQWEAYVAALKTHGWETVEADPVDACPDGVFVEDTMVVHRNVALVSRPGAESRRPETAAAEAAVTALGCSVNRVREPGTLEGGDVLKIGDTVYVGRGGRTNGEGVRQLRAAFEPLGARVVAVPVSKVLHLKSAVTALPDGTVIGYPPLVDDPAAFPRFLPVPEESGAHVVLLGGGRLLMAASAPRSAALFADLGYTPVPVDIGEFEKMEGCVTCLSVRLRELYV</sequence>
<dbReference type="GO" id="GO:0000052">
    <property type="term" value="P:citrulline metabolic process"/>
    <property type="evidence" value="ECO:0007669"/>
    <property type="project" value="TreeGrafter"/>
</dbReference>
<comment type="caution">
    <text evidence="4">The sequence shown here is derived from an EMBL/GenBank/DDBJ whole genome shotgun (WGS) entry which is preliminary data.</text>
</comment>
<dbReference type="SUPFAM" id="SSF55909">
    <property type="entry name" value="Pentein"/>
    <property type="match status" value="1"/>
</dbReference>
<dbReference type="EMBL" id="RIBZ01000253">
    <property type="protein sequence ID" value="RNG22562.1"/>
    <property type="molecule type" value="Genomic_DNA"/>
</dbReference>
<dbReference type="RefSeq" id="WP_123101394.1">
    <property type="nucleotide sequence ID" value="NZ_RIBZ01000253.1"/>
</dbReference>
<organism evidence="4 5">
    <name type="scientific">Streptomyces botrytidirepellens</name>
    <dbReference type="NCBI Taxonomy" id="2486417"/>
    <lineage>
        <taxon>Bacteria</taxon>
        <taxon>Bacillati</taxon>
        <taxon>Actinomycetota</taxon>
        <taxon>Actinomycetes</taxon>
        <taxon>Kitasatosporales</taxon>
        <taxon>Streptomycetaceae</taxon>
        <taxon>Streptomyces</taxon>
    </lineage>
</organism>
<dbReference type="PANTHER" id="PTHR12737:SF9">
    <property type="entry name" value="DIMETHYLARGININASE"/>
    <property type="match status" value="1"/>
</dbReference>
<dbReference type="InterPro" id="IPR033199">
    <property type="entry name" value="DDAH-like"/>
</dbReference>
<evidence type="ECO:0000256" key="3">
    <source>
        <dbReference type="PIRSR" id="PIRSR633199-1"/>
    </source>
</evidence>
<evidence type="ECO:0000256" key="2">
    <source>
        <dbReference type="ARBA" id="ARBA00022801"/>
    </source>
</evidence>
<dbReference type="GO" id="GO:0016403">
    <property type="term" value="F:dimethylargininase activity"/>
    <property type="evidence" value="ECO:0007669"/>
    <property type="project" value="TreeGrafter"/>
</dbReference>